<feature type="domain" description="Glycosyltransferase family 28 N-terminal" evidence="3">
    <location>
        <begin position="133"/>
        <end position="281"/>
    </location>
</feature>
<dbReference type="Pfam" id="PF03033">
    <property type="entry name" value="Glyco_transf_28"/>
    <property type="match status" value="1"/>
</dbReference>
<dbReference type="PANTHER" id="PTHR48050">
    <property type="entry name" value="STEROL 3-BETA-GLUCOSYLTRANSFERASE"/>
    <property type="match status" value="1"/>
</dbReference>
<dbReference type="InterPro" id="IPR002213">
    <property type="entry name" value="UDP_glucos_trans"/>
</dbReference>
<dbReference type="GO" id="GO:0005975">
    <property type="term" value="P:carbohydrate metabolic process"/>
    <property type="evidence" value="ECO:0007669"/>
    <property type="project" value="InterPro"/>
</dbReference>
<keyword evidence="1 5" id="KW-0808">Transferase</keyword>
<evidence type="ECO:0000259" key="3">
    <source>
        <dbReference type="Pfam" id="PF03033"/>
    </source>
</evidence>
<dbReference type="GO" id="GO:0016906">
    <property type="term" value="F:sterol 3-beta-glucosyltransferase activity"/>
    <property type="evidence" value="ECO:0007669"/>
    <property type="project" value="UniProtKB-ARBA"/>
</dbReference>
<organism evidence="5 6">
    <name type="scientific">Colletotrichum spinosum</name>
    <dbReference type="NCBI Taxonomy" id="1347390"/>
    <lineage>
        <taxon>Eukaryota</taxon>
        <taxon>Fungi</taxon>
        <taxon>Dikarya</taxon>
        <taxon>Ascomycota</taxon>
        <taxon>Pezizomycotina</taxon>
        <taxon>Sordariomycetes</taxon>
        <taxon>Hypocreomycetidae</taxon>
        <taxon>Glomerellales</taxon>
        <taxon>Glomerellaceae</taxon>
        <taxon>Colletotrichum</taxon>
        <taxon>Colletotrichum orbiculare species complex</taxon>
    </lineage>
</organism>
<feature type="region of interest" description="Disordered" evidence="2">
    <location>
        <begin position="93"/>
        <end position="122"/>
    </location>
</feature>
<dbReference type="Proteomes" id="UP000295083">
    <property type="component" value="Unassembled WGS sequence"/>
</dbReference>
<feature type="domain" description="Erythromycin biosynthesis protein CIII-like C-terminal" evidence="4">
    <location>
        <begin position="422"/>
        <end position="523"/>
    </location>
</feature>
<dbReference type="CDD" id="cd03784">
    <property type="entry name" value="GT1_Gtf-like"/>
    <property type="match status" value="1"/>
</dbReference>
<feature type="region of interest" description="Disordered" evidence="2">
    <location>
        <begin position="640"/>
        <end position="698"/>
    </location>
</feature>
<dbReference type="InterPro" id="IPR050426">
    <property type="entry name" value="Glycosyltransferase_28"/>
</dbReference>
<evidence type="ECO:0000256" key="1">
    <source>
        <dbReference type="ARBA" id="ARBA00022679"/>
    </source>
</evidence>
<evidence type="ECO:0000313" key="6">
    <source>
        <dbReference type="Proteomes" id="UP000295083"/>
    </source>
</evidence>
<name>A0A4R8QJ37_9PEZI</name>
<protein>
    <submittedName>
        <fullName evidence="5">Sterol 3-beta-glucosyltransferase UGT80B1</fullName>
    </submittedName>
</protein>
<sequence>MDQKKGRPIRHDLDGHGISYTDQPPEYNSTVAPSPSNAPVTPATPAGIQPDYYELPAELPASLIPSNVELGSNNGRVDIDYDSKLVRTLSVLYKPSTPSEKPTATPSLDQANNRPPQYSDTTQSQKWALKLNIVIQVVGSRGDVQPFIALGNELQRHGHRVRLATHDVFEKFVRDSGLEFYPIGGDPAQLMAYMVKNPGLIPSMKALAAGEIQQKRHMVEEMLGKCWESCWRPDTRSGEPFVADAIIANPPSFAHVHCAQALGIPVHLMFTMPWSSTSAFPHPLANLKNVSVDDAMANYVSYAVVEWLTWQGLGDVINKWRKTIDLEEVAMFDGPMLAETLKVPFTYYVCGFFFRDTPNYSPPQDLVHFLESGPPPIYVGFGSIVLDDPQKMMQTILDAVKIAGVRAIVSKGWSNLAGSELENVYWIGDCPHEWLFQHVAAVVHHGGAGTTACGLANGKPTVIVPFFGDQPFWGQMVANAEAGPSPIPHRQLTAANLAEAMLYCLTPRAANAAATIADRMRSERGVQAAVRSFHQHLPIGLMQCDLVPTEPAVWSYRKGKHHLKLSKVAGAIALTSKTIDFKDMKMYQCNPIIIETTRWDPISGGASAVMGTATDLAGSVTGIFTEPVAEYQYQRRKRETAAKASVTSHGSGAITPAGRPASSSNSNRTKSSLHDESDGPGTSSVKTQPRMAGKVAGASAKSIGKFAPTALKGMMVDIPLAITEGLRAVPKHYGDDPRSHGPVTDAKSGAVVAGKSFAWGFVDGLSDLVVQPYRGGKKDGALGAVKGVGKGVVGLTVKSGAGMFGLFAYPGAGIAKSIRSALHQGTRKKIMEERRAEGEWMLQSDRAAGVDVQGVISRLSGQR</sequence>
<dbReference type="FunFam" id="3.40.50.2000:FF:000009">
    <property type="entry name" value="Sterol 3-beta-glucosyltransferase UGT80A2"/>
    <property type="match status" value="1"/>
</dbReference>
<feature type="compositionally biased region" description="Polar residues" evidence="2">
    <location>
        <begin position="96"/>
        <end position="122"/>
    </location>
</feature>
<evidence type="ECO:0000256" key="2">
    <source>
        <dbReference type="SAM" id="MobiDB-lite"/>
    </source>
</evidence>
<dbReference type="AlphaFoldDB" id="A0A4R8QJ37"/>
<evidence type="ECO:0000259" key="4">
    <source>
        <dbReference type="Pfam" id="PF06722"/>
    </source>
</evidence>
<keyword evidence="6" id="KW-1185">Reference proteome</keyword>
<evidence type="ECO:0000313" key="5">
    <source>
        <dbReference type="EMBL" id="TDZ36194.1"/>
    </source>
</evidence>
<feature type="compositionally biased region" description="Basic and acidic residues" evidence="2">
    <location>
        <begin position="1"/>
        <end position="15"/>
    </location>
</feature>
<comment type="caution">
    <text evidence="5">The sequence shown here is derived from an EMBL/GenBank/DDBJ whole genome shotgun (WGS) entry which is preliminary data.</text>
</comment>
<proteinExistence type="predicted"/>
<dbReference type="SUPFAM" id="SSF53756">
    <property type="entry name" value="UDP-Glycosyltransferase/glycogen phosphorylase"/>
    <property type="match status" value="1"/>
</dbReference>
<dbReference type="Pfam" id="PF06722">
    <property type="entry name" value="EryCIII-like_C"/>
    <property type="match status" value="1"/>
</dbReference>
<dbReference type="InterPro" id="IPR010610">
    <property type="entry name" value="EryCIII-like_C"/>
</dbReference>
<dbReference type="PANTHER" id="PTHR48050:SF27">
    <property type="entry name" value="GLUCOSYLTRANSFERASE, PUTATIVE (AFU_ORTHOLOGUE AFUA_7G04880)-RELATED"/>
    <property type="match status" value="1"/>
</dbReference>
<feature type="region of interest" description="Disordered" evidence="2">
    <location>
        <begin position="1"/>
        <end position="49"/>
    </location>
</feature>
<dbReference type="EMBL" id="QAPG01000033">
    <property type="protein sequence ID" value="TDZ36194.1"/>
    <property type="molecule type" value="Genomic_DNA"/>
</dbReference>
<dbReference type="FunFam" id="3.40.50.2000:FF:000268">
    <property type="entry name" value="Glycosyltransferase family 1 protein"/>
    <property type="match status" value="1"/>
</dbReference>
<reference evidence="5 6" key="1">
    <citation type="submission" date="2018-11" db="EMBL/GenBank/DDBJ databases">
        <title>Genome sequence and assembly of Colletotrichum spinosum.</title>
        <authorList>
            <person name="Gan P."/>
            <person name="Shirasu K."/>
        </authorList>
    </citation>
    <scope>NUCLEOTIDE SEQUENCE [LARGE SCALE GENOMIC DNA]</scope>
    <source>
        <strain evidence="5 6">CBS 515.97</strain>
    </source>
</reference>
<dbReference type="Gene3D" id="3.40.50.2000">
    <property type="entry name" value="Glycogen Phosphorylase B"/>
    <property type="match status" value="2"/>
</dbReference>
<dbReference type="InterPro" id="IPR004276">
    <property type="entry name" value="GlycoTrans_28_N"/>
</dbReference>
<gene>
    <name evidence="5" type="primary">UGT80B1-3</name>
    <name evidence="5" type="ORF">C8035_v008092</name>
</gene>
<feature type="compositionally biased region" description="Polar residues" evidence="2">
    <location>
        <begin position="20"/>
        <end position="39"/>
    </location>
</feature>
<accession>A0A4R8QJ37</accession>